<dbReference type="PANTHER" id="PTHR43586">
    <property type="entry name" value="CYSTEINE DESULFURASE"/>
    <property type="match status" value="1"/>
</dbReference>
<dbReference type="InterPro" id="IPR015424">
    <property type="entry name" value="PyrdxlP-dep_Trfase"/>
</dbReference>
<name>A0A2L0F1D5_SORCE</name>
<dbReference type="Gene3D" id="3.40.640.10">
    <property type="entry name" value="Type I PLP-dependent aspartate aminotransferase-like (Major domain)"/>
    <property type="match status" value="1"/>
</dbReference>
<dbReference type="Gene3D" id="3.90.1150.10">
    <property type="entry name" value="Aspartate Aminotransferase, domain 1"/>
    <property type="match status" value="1"/>
</dbReference>
<keyword evidence="3" id="KW-0032">Aminotransferase</keyword>
<dbReference type="AlphaFoldDB" id="A0A2L0F1D5"/>
<proteinExistence type="predicted"/>
<evidence type="ECO:0000313" key="4">
    <source>
        <dbReference type="Proteomes" id="UP000238348"/>
    </source>
</evidence>
<dbReference type="PANTHER" id="PTHR43586:SF15">
    <property type="entry name" value="BLR3095 PROTEIN"/>
    <property type="match status" value="1"/>
</dbReference>
<accession>A0A2L0F1D5</accession>
<feature type="domain" description="Aminotransferase class V" evidence="2">
    <location>
        <begin position="101"/>
        <end position="369"/>
    </location>
</feature>
<gene>
    <name evidence="3" type="ORF">SOCE26_068290</name>
</gene>
<dbReference type="InterPro" id="IPR015422">
    <property type="entry name" value="PyrdxlP-dep_Trfase_small"/>
</dbReference>
<dbReference type="InterPro" id="IPR015421">
    <property type="entry name" value="PyrdxlP-dep_Trfase_major"/>
</dbReference>
<reference evidence="3 4" key="1">
    <citation type="submission" date="2015-09" db="EMBL/GenBank/DDBJ databases">
        <title>Sorangium comparison.</title>
        <authorList>
            <person name="Zaburannyi N."/>
            <person name="Bunk B."/>
            <person name="Overmann J."/>
            <person name="Mueller R."/>
        </authorList>
    </citation>
    <scope>NUCLEOTIDE SEQUENCE [LARGE SCALE GENOMIC DNA]</scope>
    <source>
        <strain evidence="3 4">So ce26</strain>
    </source>
</reference>
<dbReference type="EMBL" id="CP012673">
    <property type="protein sequence ID" value="AUX45347.1"/>
    <property type="molecule type" value="Genomic_DNA"/>
</dbReference>
<keyword evidence="1" id="KW-0663">Pyridoxal phosphate</keyword>
<dbReference type="Pfam" id="PF00266">
    <property type="entry name" value="Aminotran_5"/>
    <property type="match status" value="1"/>
</dbReference>
<dbReference type="Proteomes" id="UP000238348">
    <property type="component" value="Chromosome"/>
</dbReference>
<dbReference type="SUPFAM" id="SSF53383">
    <property type="entry name" value="PLP-dependent transferases"/>
    <property type="match status" value="1"/>
</dbReference>
<dbReference type="RefSeq" id="WP_199789394.1">
    <property type="nucleotide sequence ID" value="NZ_CP012673.1"/>
</dbReference>
<organism evidence="3 4">
    <name type="scientific">Sorangium cellulosum</name>
    <name type="common">Polyangium cellulosum</name>
    <dbReference type="NCBI Taxonomy" id="56"/>
    <lineage>
        <taxon>Bacteria</taxon>
        <taxon>Pseudomonadati</taxon>
        <taxon>Myxococcota</taxon>
        <taxon>Polyangia</taxon>
        <taxon>Polyangiales</taxon>
        <taxon>Polyangiaceae</taxon>
        <taxon>Sorangium</taxon>
    </lineage>
</organism>
<sequence length="382" mass="41589">MMHAATHEALRAEFPVLASSVYLNNNSMGATPRGVKAVLDRHYHLLETWRDEAYEQLWADWHLYADELARFLGAPPGSVVTDSNLSTLLGRLCTCFDYRGERRRLVTTDREFPAVPFVLRGFARYGAELVVVPSDGARVDEERLCAAIDERTLLVCVSHAGFATGALLDLAPVVRRARAVGALVAVDAYQSVGVVPVDVGALGVDFLLGGAHKWLCGSLESGFLYVRPELLPSLRPAATGWIAGEDPFRFEPATAWAKGARRLASGTPAVLPSQISRVGLALLAEVGMEAIRARSLELTARVIARADEAGVVVVTPREAARRGGVVVLSFPGDAEVARRLTARGFVCSYRGALRVGPHVYNTLEEVDRFMDALLEERRRASW</sequence>
<dbReference type="GO" id="GO:0008483">
    <property type="term" value="F:transaminase activity"/>
    <property type="evidence" value="ECO:0007669"/>
    <property type="project" value="UniProtKB-KW"/>
</dbReference>
<evidence type="ECO:0000313" key="3">
    <source>
        <dbReference type="EMBL" id="AUX45347.1"/>
    </source>
</evidence>
<dbReference type="InterPro" id="IPR000192">
    <property type="entry name" value="Aminotrans_V_dom"/>
</dbReference>
<evidence type="ECO:0000259" key="2">
    <source>
        <dbReference type="Pfam" id="PF00266"/>
    </source>
</evidence>
<evidence type="ECO:0000256" key="1">
    <source>
        <dbReference type="ARBA" id="ARBA00022898"/>
    </source>
</evidence>
<keyword evidence="3" id="KW-0808">Transferase</keyword>
<protein>
    <submittedName>
        <fullName evidence="3">Aminotransferase class V</fullName>
    </submittedName>
</protein>